<dbReference type="AlphaFoldDB" id="A0AAD7BUK9"/>
<dbReference type="Proteomes" id="UP001221142">
    <property type="component" value="Unassembled WGS sequence"/>
</dbReference>
<reference evidence="2" key="1">
    <citation type="submission" date="2023-03" db="EMBL/GenBank/DDBJ databases">
        <title>Massive genome expansion in bonnet fungi (Mycena s.s.) driven by repeated elements and novel gene families across ecological guilds.</title>
        <authorList>
            <consortium name="Lawrence Berkeley National Laboratory"/>
            <person name="Harder C.B."/>
            <person name="Miyauchi S."/>
            <person name="Viragh M."/>
            <person name="Kuo A."/>
            <person name="Thoen E."/>
            <person name="Andreopoulos B."/>
            <person name="Lu D."/>
            <person name="Skrede I."/>
            <person name="Drula E."/>
            <person name="Henrissat B."/>
            <person name="Morin E."/>
            <person name="Kohler A."/>
            <person name="Barry K."/>
            <person name="LaButti K."/>
            <person name="Morin E."/>
            <person name="Salamov A."/>
            <person name="Lipzen A."/>
            <person name="Mereny Z."/>
            <person name="Hegedus B."/>
            <person name="Baldrian P."/>
            <person name="Stursova M."/>
            <person name="Weitz H."/>
            <person name="Taylor A."/>
            <person name="Grigoriev I.V."/>
            <person name="Nagy L.G."/>
            <person name="Martin F."/>
            <person name="Kauserud H."/>
        </authorList>
    </citation>
    <scope>NUCLEOTIDE SEQUENCE</scope>
    <source>
        <strain evidence="2">9284</strain>
    </source>
</reference>
<evidence type="ECO:0000256" key="1">
    <source>
        <dbReference type="SAM" id="Phobius"/>
    </source>
</evidence>
<keyword evidence="1" id="KW-0472">Membrane</keyword>
<name>A0AAD7BUK9_9AGAR</name>
<dbReference type="EMBL" id="JARKIF010000009">
    <property type="protein sequence ID" value="KAJ7631056.1"/>
    <property type="molecule type" value="Genomic_DNA"/>
</dbReference>
<keyword evidence="3" id="KW-1185">Reference proteome</keyword>
<accession>A0AAD7BUK9</accession>
<sequence>MGVVPGAHLFLGFTPAGPLTFARVAAVPTLFLVAFPFGAGSLGLLANRIRISVRRQPAFLALFPPLVSFHCRRFSSLRVLHRLLELDRLLRFTRVVPRFPHLPGTYCNIFGPALQVAGGFSAHIGEALG</sequence>
<gene>
    <name evidence="2" type="ORF">FB45DRAFT_1028206</name>
</gene>
<feature type="transmembrane region" description="Helical" evidence="1">
    <location>
        <begin position="20"/>
        <end position="46"/>
    </location>
</feature>
<evidence type="ECO:0000313" key="2">
    <source>
        <dbReference type="EMBL" id="KAJ7631056.1"/>
    </source>
</evidence>
<protein>
    <submittedName>
        <fullName evidence="2">Uncharacterized protein</fullName>
    </submittedName>
</protein>
<proteinExistence type="predicted"/>
<comment type="caution">
    <text evidence="2">The sequence shown here is derived from an EMBL/GenBank/DDBJ whole genome shotgun (WGS) entry which is preliminary data.</text>
</comment>
<keyword evidence="1" id="KW-0812">Transmembrane</keyword>
<evidence type="ECO:0000313" key="3">
    <source>
        <dbReference type="Proteomes" id="UP001221142"/>
    </source>
</evidence>
<keyword evidence="1" id="KW-1133">Transmembrane helix</keyword>
<organism evidence="2 3">
    <name type="scientific">Roridomyces roridus</name>
    <dbReference type="NCBI Taxonomy" id="1738132"/>
    <lineage>
        <taxon>Eukaryota</taxon>
        <taxon>Fungi</taxon>
        <taxon>Dikarya</taxon>
        <taxon>Basidiomycota</taxon>
        <taxon>Agaricomycotina</taxon>
        <taxon>Agaricomycetes</taxon>
        <taxon>Agaricomycetidae</taxon>
        <taxon>Agaricales</taxon>
        <taxon>Marasmiineae</taxon>
        <taxon>Mycenaceae</taxon>
        <taxon>Roridomyces</taxon>
    </lineage>
</organism>